<feature type="transmembrane region" description="Helical" evidence="7">
    <location>
        <begin position="92"/>
        <end position="114"/>
    </location>
</feature>
<dbReference type="CDD" id="cd03390">
    <property type="entry name" value="PAP2_containing_1_like"/>
    <property type="match status" value="1"/>
</dbReference>
<feature type="transmembrane region" description="Helical" evidence="7">
    <location>
        <begin position="229"/>
        <end position="248"/>
    </location>
</feature>
<feature type="domain" description="Phosphatidic acid phosphatase type 2/haloperoxidase" evidence="8">
    <location>
        <begin position="131"/>
        <end position="275"/>
    </location>
</feature>
<sequence length="367" mass="40797">MKLFKRRSNDEFTDGPGHQDVAEKQGRSENVIRAVWEWFKETWPDNFLLAETALVTFAIYMAPPVAPRTFQLRYLNGSPIPPSGFDHEYRPYILNSWVCGGIALATPMLAFLLMQIRVRSMRDFGNAMFGVQFSVATSALMHVIIASFVGGLRPNFYDVCKPEGKEQHGEGWETEVLDRDACTGDKRMVDYAFSSFPSGHSTASFAGFVFLFLYLNGKLKTFSNFRPPFWALVLTWSPILAAIVIAGQCIIDHSHHGYDVLAGAALGTLMAFSAYRMVYASVWDFRFNHIPLARYAPFQYGPDSNPAQYDGLSKAMLTKDAGWGSATERPWNGAPFDRAASAPVGNHSGREHEGPSQIPVTDAGHMA</sequence>
<feature type="transmembrane region" description="Helical" evidence="7">
    <location>
        <begin position="198"/>
        <end position="217"/>
    </location>
</feature>
<name>A0ABR0ETK6_ZASCE</name>
<comment type="similarity">
    <text evidence="2">Belongs to the PA-phosphatase related phosphoesterase family.</text>
</comment>
<dbReference type="EMBL" id="JAXOVC010000002">
    <property type="protein sequence ID" value="KAK4504734.1"/>
    <property type="molecule type" value="Genomic_DNA"/>
</dbReference>
<evidence type="ECO:0000256" key="3">
    <source>
        <dbReference type="ARBA" id="ARBA00022692"/>
    </source>
</evidence>
<dbReference type="Pfam" id="PF01569">
    <property type="entry name" value="PAP2"/>
    <property type="match status" value="1"/>
</dbReference>
<dbReference type="InterPro" id="IPR043216">
    <property type="entry name" value="PAP-like"/>
</dbReference>
<feature type="transmembrane region" description="Helical" evidence="7">
    <location>
        <begin position="47"/>
        <end position="66"/>
    </location>
</feature>
<keyword evidence="3 7" id="KW-0812">Transmembrane</keyword>
<evidence type="ECO:0000256" key="4">
    <source>
        <dbReference type="ARBA" id="ARBA00022989"/>
    </source>
</evidence>
<dbReference type="Proteomes" id="UP001305779">
    <property type="component" value="Unassembled WGS sequence"/>
</dbReference>
<feature type="transmembrane region" description="Helical" evidence="7">
    <location>
        <begin position="260"/>
        <end position="279"/>
    </location>
</feature>
<evidence type="ECO:0000313" key="9">
    <source>
        <dbReference type="EMBL" id="KAK4504734.1"/>
    </source>
</evidence>
<proteinExistence type="inferred from homology"/>
<evidence type="ECO:0000256" key="7">
    <source>
        <dbReference type="SAM" id="Phobius"/>
    </source>
</evidence>
<organism evidence="9 10">
    <name type="scientific">Zasmidium cellare</name>
    <name type="common">Wine cellar mold</name>
    <name type="synonym">Racodium cellare</name>
    <dbReference type="NCBI Taxonomy" id="395010"/>
    <lineage>
        <taxon>Eukaryota</taxon>
        <taxon>Fungi</taxon>
        <taxon>Dikarya</taxon>
        <taxon>Ascomycota</taxon>
        <taxon>Pezizomycotina</taxon>
        <taxon>Dothideomycetes</taxon>
        <taxon>Dothideomycetidae</taxon>
        <taxon>Mycosphaerellales</taxon>
        <taxon>Mycosphaerellaceae</taxon>
        <taxon>Zasmidium</taxon>
    </lineage>
</organism>
<dbReference type="SUPFAM" id="SSF48317">
    <property type="entry name" value="Acid phosphatase/Vanadium-dependent haloperoxidase"/>
    <property type="match status" value="1"/>
</dbReference>
<comment type="subcellular location">
    <subcellularLocation>
        <location evidence="1">Membrane</location>
        <topology evidence="1">Multi-pass membrane protein</topology>
    </subcellularLocation>
</comment>
<reference evidence="9 10" key="1">
    <citation type="journal article" date="2023" name="G3 (Bethesda)">
        <title>A chromosome-level genome assembly of Zasmidium syzygii isolated from banana leaves.</title>
        <authorList>
            <person name="van Westerhoven A.C."/>
            <person name="Mehrabi R."/>
            <person name="Talebi R."/>
            <person name="Steentjes M.B.F."/>
            <person name="Corcolon B."/>
            <person name="Chong P.A."/>
            <person name="Kema G.H.J."/>
            <person name="Seidl M.F."/>
        </authorList>
    </citation>
    <scope>NUCLEOTIDE SEQUENCE [LARGE SCALE GENOMIC DNA]</scope>
    <source>
        <strain evidence="9 10">P124</strain>
    </source>
</reference>
<dbReference type="PANTHER" id="PTHR10165:SF84">
    <property type="entry name" value="PHOSPHATIDIC ACID PHOSPHATASE BETA"/>
    <property type="match status" value="1"/>
</dbReference>
<dbReference type="Gene3D" id="1.20.144.10">
    <property type="entry name" value="Phosphatidic acid phosphatase type 2/haloperoxidase"/>
    <property type="match status" value="1"/>
</dbReference>
<feature type="region of interest" description="Disordered" evidence="6">
    <location>
        <begin position="334"/>
        <end position="367"/>
    </location>
</feature>
<evidence type="ECO:0000256" key="1">
    <source>
        <dbReference type="ARBA" id="ARBA00004141"/>
    </source>
</evidence>
<keyword evidence="10" id="KW-1185">Reference proteome</keyword>
<evidence type="ECO:0000256" key="6">
    <source>
        <dbReference type="SAM" id="MobiDB-lite"/>
    </source>
</evidence>
<gene>
    <name evidence="9" type="ORF">PRZ48_002696</name>
</gene>
<feature type="region of interest" description="Disordered" evidence="6">
    <location>
        <begin position="1"/>
        <end position="24"/>
    </location>
</feature>
<comment type="caution">
    <text evidence="9">The sequence shown here is derived from an EMBL/GenBank/DDBJ whole genome shotgun (WGS) entry which is preliminary data.</text>
</comment>
<keyword evidence="4 7" id="KW-1133">Transmembrane helix</keyword>
<dbReference type="InterPro" id="IPR000326">
    <property type="entry name" value="PAP2/HPO"/>
</dbReference>
<keyword evidence="5 7" id="KW-0472">Membrane</keyword>
<protein>
    <recommendedName>
        <fullName evidence="8">Phosphatidic acid phosphatase type 2/haloperoxidase domain-containing protein</fullName>
    </recommendedName>
</protein>
<dbReference type="SMART" id="SM00014">
    <property type="entry name" value="acidPPc"/>
    <property type="match status" value="1"/>
</dbReference>
<accession>A0ABR0ETK6</accession>
<feature type="transmembrane region" description="Helical" evidence="7">
    <location>
        <begin position="126"/>
        <end position="149"/>
    </location>
</feature>
<evidence type="ECO:0000259" key="8">
    <source>
        <dbReference type="SMART" id="SM00014"/>
    </source>
</evidence>
<dbReference type="PANTHER" id="PTHR10165">
    <property type="entry name" value="LIPID PHOSPHATE PHOSPHATASE"/>
    <property type="match status" value="1"/>
</dbReference>
<evidence type="ECO:0000256" key="5">
    <source>
        <dbReference type="ARBA" id="ARBA00023136"/>
    </source>
</evidence>
<dbReference type="InterPro" id="IPR036938">
    <property type="entry name" value="PAP2/HPO_sf"/>
</dbReference>
<evidence type="ECO:0000256" key="2">
    <source>
        <dbReference type="ARBA" id="ARBA00008816"/>
    </source>
</evidence>
<evidence type="ECO:0000313" key="10">
    <source>
        <dbReference type="Proteomes" id="UP001305779"/>
    </source>
</evidence>